<reference evidence="9 10" key="1">
    <citation type="journal article" date="2019" name="Commun. Biol.">
        <title>The bagworm genome reveals a unique fibroin gene that provides high tensile strength.</title>
        <authorList>
            <person name="Kono N."/>
            <person name="Nakamura H."/>
            <person name="Ohtoshi R."/>
            <person name="Tomita M."/>
            <person name="Numata K."/>
            <person name="Arakawa K."/>
        </authorList>
    </citation>
    <scope>NUCLEOTIDE SEQUENCE [LARGE SCALE GENOMIC DNA]</scope>
</reference>
<comment type="catalytic activity">
    <reaction evidence="7">
        <text>N(6)-methyl-AMP + H2O + H(+) = IMP + methylamine</text>
        <dbReference type="Rhea" id="RHEA:16001"/>
        <dbReference type="ChEBI" id="CHEBI:15377"/>
        <dbReference type="ChEBI" id="CHEBI:15378"/>
        <dbReference type="ChEBI" id="CHEBI:58053"/>
        <dbReference type="ChEBI" id="CHEBI:59338"/>
        <dbReference type="ChEBI" id="CHEBI:144842"/>
    </reaction>
    <physiologicalReaction direction="left-to-right" evidence="7">
        <dbReference type="Rhea" id="RHEA:16002"/>
    </physiologicalReaction>
</comment>
<dbReference type="GO" id="GO:0009117">
    <property type="term" value="P:nucleotide metabolic process"/>
    <property type="evidence" value="ECO:0007669"/>
    <property type="project" value="UniProtKB-KW"/>
</dbReference>
<keyword evidence="5" id="KW-0862">Zinc</keyword>
<dbReference type="GO" id="GO:0046872">
    <property type="term" value="F:metal ion binding"/>
    <property type="evidence" value="ECO:0007669"/>
    <property type="project" value="UniProtKB-KW"/>
</dbReference>
<dbReference type="InterPro" id="IPR032466">
    <property type="entry name" value="Metal_Hydrolase"/>
</dbReference>
<comment type="similarity">
    <text evidence="2">Belongs to the metallo-dependent hydrolases superfamily. Adenosine and AMP deaminases family.</text>
</comment>
<dbReference type="InterPro" id="IPR006330">
    <property type="entry name" value="Ado/ade_deaminase"/>
</dbReference>
<accession>A0A4C1SYD0</accession>
<dbReference type="PANTHER" id="PTHR11409:SF42">
    <property type="entry name" value="ADENOSINE DEAMINASE-LIKE PROTEIN"/>
    <property type="match status" value="1"/>
</dbReference>
<dbReference type="AlphaFoldDB" id="A0A4C1SYD0"/>
<evidence type="ECO:0000256" key="6">
    <source>
        <dbReference type="ARBA" id="ARBA00023080"/>
    </source>
</evidence>
<dbReference type="PANTHER" id="PTHR11409">
    <property type="entry name" value="ADENOSINE DEAMINASE"/>
    <property type="match status" value="1"/>
</dbReference>
<organism evidence="9 10">
    <name type="scientific">Eumeta variegata</name>
    <name type="common">Bagworm moth</name>
    <name type="synonym">Eumeta japonica</name>
    <dbReference type="NCBI Taxonomy" id="151549"/>
    <lineage>
        <taxon>Eukaryota</taxon>
        <taxon>Metazoa</taxon>
        <taxon>Ecdysozoa</taxon>
        <taxon>Arthropoda</taxon>
        <taxon>Hexapoda</taxon>
        <taxon>Insecta</taxon>
        <taxon>Pterygota</taxon>
        <taxon>Neoptera</taxon>
        <taxon>Endopterygota</taxon>
        <taxon>Lepidoptera</taxon>
        <taxon>Glossata</taxon>
        <taxon>Ditrysia</taxon>
        <taxon>Tineoidea</taxon>
        <taxon>Psychidae</taxon>
        <taxon>Oiketicinae</taxon>
        <taxon>Eumeta</taxon>
    </lineage>
</organism>
<evidence type="ECO:0000256" key="3">
    <source>
        <dbReference type="ARBA" id="ARBA00022723"/>
    </source>
</evidence>
<keyword evidence="10" id="KW-1185">Reference proteome</keyword>
<dbReference type="Pfam" id="PF00962">
    <property type="entry name" value="A_deaminase"/>
    <property type="match status" value="1"/>
</dbReference>
<evidence type="ECO:0000256" key="7">
    <source>
        <dbReference type="ARBA" id="ARBA00048787"/>
    </source>
</evidence>
<proteinExistence type="inferred from homology"/>
<evidence type="ECO:0000256" key="5">
    <source>
        <dbReference type="ARBA" id="ARBA00022833"/>
    </source>
</evidence>
<evidence type="ECO:0000256" key="1">
    <source>
        <dbReference type="ARBA" id="ARBA00001947"/>
    </source>
</evidence>
<dbReference type="OrthoDB" id="272271at2759"/>
<sequence length="143" mass="16260">MVIKNFSADNVIYLELRTTPKANEYMTRREYVETLIQAIEENSVRFDIQVKLLLSVDRAQSVEIAEETVNLALEFNKKYPDIVKGMDLSGSPYKGKFSDFLLVLTKAKESKLNLALHCAEICNPLESGEMINYGFQRCGHGTF</sequence>
<evidence type="ECO:0000313" key="9">
    <source>
        <dbReference type="EMBL" id="GBP06966.1"/>
    </source>
</evidence>
<comment type="cofactor">
    <cofactor evidence="1">
        <name>Zn(2+)</name>
        <dbReference type="ChEBI" id="CHEBI:29105"/>
    </cofactor>
</comment>
<dbReference type="SUPFAM" id="SSF51556">
    <property type="entry name" value="Metallo-dependent hydrolases"/>
    <property type="match status" value="1"/>
</dbReference>
<comment type="caution">
    <text evidence="9">The sequence shown here is derived from an EMBL/GenBank/DDBJ whole genome shotgun (WGS) entry which is preliminary data.</text>
</comment>
<dbReference type="GO" id="GO:0046103">
    <property type="term" value="P:inosine biosynthetic process"/>
    <property type="evidence" value="ECO:0007669"/>
    <property type="project" value="TreeGrafter"/>
</dbReference>
<evidence type="ECO:0000313" key="10">
    <source>
        <dbReference type="Proteomes" id="UP000299102"/>
    </source>
</evidence>
<dbReference type="GO" id="GO:0006154">
    <property type="term" value="P:adenosine catabolic process"/>
    <property type="evidence" value="ECO:0007669"/>
    <property type="project" value="TreeGrafter"/>
</dbReference>
<keyword evidence="3" id="KW-0479">Metal-binding</keyword>
<dbReference type="EMBL" id="BGZK01004116">
    <property type="protein sequence ID" value="GBP06966.1"/>
    <property type="molecule type" value="Genomic_DNA"/>
</dbReference>
<dbReference type="GO" id="GO:0004000">
    <property type="term" value="F:adenosine deaminase activity"/>
    <property type="evidence" value="ECO:0007669"/>
    <property type="project" value="TreeGrafter"/>
</dbReference>
<name>A0A4C1SYD0_EUMVA</name>
<dbReference type="InterPro" id="IPR001365">
    <property type="entry name" value="A_deaminase_dom"/>
</dbReference>
<protein>
    <submittedName>
        <fullName evidence="9">Adenosine deaminase-like protein</fullName>
    </submittedName>
</protein>
<gene>
    <name evidence="9" type="primary">Ada</name>
    <name evidence="9" type="ORF">EVAR_69763_1</name>
</gene>
<evidence type="ECO:0000256" key="2">
    <source>
        <dbReference type="ARBA" id="ARBA00006676"/>
    </source>
</evidence>
<keyword evidence="6" id="KW-0546">Nucleotide metabolism</keyword>
<feature type="domain" description="Adenosine deaminase" evidence="8">
    <location>
        <begin position="2"/>
        <end position="142"/>
    </location>
</feature>
<dbReference type="Proteomes" id="UP000299102">
    <property type="component" value="Unassembled WGS sequence"/>
</dbReference>
<keyword evidence="4" id="KW-0378">Hydrolase</keyword>
<evidence type="ECO:0000259" key="8">
    <source>
        <dbReference type="Pfam" id="PF00962"/>
    </source>
</evidence>
<evidence type="ECO:0000256" key="4">
    <source>
        <dbReference type="ARBA" id="ARBA00022801"/>
    </source>
</evidence>
<dbReference type="STRING" id="151549.A0A4C1SYD0"/>
<dbReference type="Gene3D" id="3.20.20.140">
    <property type="entry name" value="Metal-dependent hydrolases"/>
    <property type="match status" value="1"/>
</dbReference>